<dbReference type="EMBL" id="UYJE01008071">
    <property type="protein sequence ID" value="VDI60822.1"/>
    <property type="molecule type" value="Genomic_DNA"/>
</dbReference>
<proteinExistence type="predicted"/>
<evidence type="ECO:0000313" key="2">
    <source>
        <dbReference type="Proteomes" id="UP000596742"/>
    </source>
</evidence>
<organism evidence="1 2">
    <name type="scientific">Mytilus galloprovincialis</name>
    <name type="common">Mediterranean mussel</name>
    <dbReference type="NCBI Taxonomy" id="29158"/>
    <lineage>
        <taxon>Eukaryota</taxon>
        <taxon>Metazoa</taxon>
        <taxon>Spiralia</taxon>
        <taxon>Lophotrochozoa</taxon>
        <taxon>Mollusca</taxon>
        <taxon>Bivalvia</taxon>
        <taxon>Autobranchia</taxon>
        <taxon>Pteriomorphia</taxon>
        <taxon>Mytilida</taxon>
        <taxon>Mytiloidea</taxon>
        <taxon>Mytilidae</taxon>
        <taxon>Mytilinae</taxon>
        <taxon>Mytilus</taxon>
    </lineage>
</organism>
<dbReference type="Proteomes" id="UP000596742">
    <property type="component" value="Unassembled WGS sequence"/>
</dbReference>
<gene>
    <name evidence="1" type="ORF">MGAL_10B062041</name>
</gene>
<reference evidence="1" key="1">
    <citation type="submission" date="2018-11" db="EMBL/GenBank/DDBJ databases">
        <authorList>
            <person name="Alioto T."/>
            <person name="Alioto T."/>
        </authorList>
    </citation>
    <scope>NUCLEOTIDE SEQUENCE</scope>
</reference>
<protein>
    <submittedName>
        <fullName evidence="1">Uncharacterized protein</fullName>
    </submittedName>
</protein>
<evidence type="ECO:0000313" key="1">
    <source>
        <dbReference type="EMBL" id="VDI60822.1"/>
    </source>
</evidence>
<keyword evidence="2" id="KW-1185">Reference proteome</keyword>
<comment type="caution">
    <text evidence="1">The sequence shown here is derived from an EMBL/GenBank/DDBJ whole genome shotgun (WGS) entry which is preliminary data.</text>
</comment>
<feature type="non-terminal residue" evidence="1">
    <location>
        <position position="65"/>
    </location>
</feature>
<sequence length="65" mass="7448">CLKFQVAKFVIPSEENIQSIGRMKECPVREILEEISETSGNRRTGLQKECGHDRDKLMNNINQGK</sequence>
<dbReference type="AlphaFoldDB" id="A0A8B6G9R5"/>
<name>A0A8B6G9R5_MYTGA</name>
<accession>A0A8B6G9R5</accession>